<keyword evidence="4" id="KW-1185">Reference proteome</keyword>
<gene>
    <name evidence="3" type="ORF">GCM10010238_59790</name>
</gene>
<sequence>MRARADRDLTPRNRDDGGTAGKRRPWRPARTRSAPPAAGPRRLPEAETAVLPLASAAPAGPCGVRRVGNAWLVHPAAGPDRQSLLFAAGLAADPEYTLVVVDLPPYAPLDGVEEALAREVPAGPAGLRVVFGRTPAQGAAPTGRRLARRLGQPVVVPDGIVRPSAGGALFIGADRGRGWVRCAPGGESRFLSRRFPRPAWDGWLPDRPGPVGPSAVAEPLGAGVWVRPVREDADQQRHRGRLAARLRRRDDAPTVVLGSPGAPEPPAEDVAHFWRSLPGHPPAAPRFVLYGTVPAPGSRPFGETLAALTGEPVHVCNGFPTGDPRIGRDGGEEVLLLTRDGTPARPVFAREFLHLPPEPGSVSHAPLATDHRWPLGHLPMLRQGLYRGGPGVVLEVLPWGLWVRPAVEPAHADEVRAAPADPQHALILCDDSTVEDLPRLRGLAQDVVHRLPAEDGLLVRVVTADRPWGTPGGRPRALPAGPAAAPSRALPAAPPAPPAERPAPPPPADPVPAAPPPPAVPVPAAPPRGAGTGTPKDTAVVALALQHEPGLGGLLPPDIVLAGLLAVRLRLTVSARRAGREPEPYGSGEPPDIDPETLAALALLPVHQGVVALRAELDAAELRRYRTGRTATAHRVCAGSLSGVPGVPGNTDVLVHSLTGRRTALLEPELPDRVLFTPGTRFEVLGVAGPAGGRAAVLLAEAPPPGLCTAGATRREVARRLAVMARLWRADERNGVVRPRDPDPFALPPRPDRPASPVPGPGRSPAEPRPVALSGRYR</sequence>
<reference evidence="3" key="1">
    <citation type="journal article" date="2014" name="Int. J. Syst. Evol. Microbiol.">
        <title>Complete genome sequence of Corynebacterium casei LMG S-19264T (=DSM 44701T), isolated from a smear-ripened cheese.</title>
        <authorList>
            <consortium name="US DOE Joint Genome Institute (JGI-PGF)"/>
            <person name="Walter F."/>
            <person name="Albersmeier A."/>
            <person name="Kalinowski J."/>
            <person name="Ruckert C."/>
        </authorList>
    </citation>
    <scope>NUCLEOTIDE SEQUENCE</scope>
    <source>
        <strain evidence="3">JCM 4234</strain>
    </source>
</reference>
<dbReference type="Proteomes" id="UP000653493">
    <property type="component" value="Unassembled WGS sequence"/>
</dbReference>
<dbReference type="AlphaFoldDB" id="A0A918GVI1"/>
<organism evidence="3 4">
    <name type="scientific">Streptomyces griseoviridis</name>
    <dbReference type="NCBI Taxonomy" id="45398"/>
    <lineage>
        <taxon>Bacteria</taxon>
        <taxon>Bacillati</taxon>
        <taxon>Actinomycetota</taxon>
        <taxon>Actinomycetes</taxon>
        <taxon>Kitasatosporales</taxon>
        <taxon>Streptomycetaceae</taxon>
        <taxon>Streptomyces</taxon>
    </lineage>
</organism>
<feature type="region of interest" description="Disordered" evidence="2">
    <location>
        <begin position="465"/>
        <end position="535"/>
    </location>
</feature>
<feature type="compositionally biased region" description="Basic and acidic residues" evidence="2">
    <location>
        <begin position="1"/>
        <end position="17"/>
    </location>
</feature>
<feature type="region of interest" description="Disordered" evidence="2">
    <location>
        <begin position="734"/>
        <end position="778"/>
    </location>
</feature>
<evidence type="ECO:0000313" key="3">
    <source>
        <dbReference type="EMBL" id="GGS62753.1"/>
    </source>
</evidence>
<feature type="compositionally biased region" description="Low complexity" evidence="2">
    <location>
        <begin position="473"/>
        <end position="491"/>
    </location>
</feature>
<feature type="compositionally biased region" description="Basic and acidic residues" evidence="2">
    <location>
        <begin position="734"/>
        <end position="743"/>
    </location>
</feature>
<feature type="compositionally biased region" description="Low complexity" evidence="2">
    <location>
        <begin position="31"/>
        <end position="41"/>
    </location>
</feature>
<dbReference type="PANTHER" id="PTHR13037">
    <property type="entry name" value="FORMIN"/>
    <property type="match status" value="1"/>
</dbReference>
<name>A0A918GVI1_STRGD</name>
<feature type="compositionally biased region" description="Pro residues" evidence="2">
    <location>
        <begin position="745"/>
        <end position="762"/>
    </location>
</feature>
<feature type="compositionally biased region" description="Pro residues" evidence="2">
    <location>
        <begin position="492"/>
        <end position="526"/>
    </location>
</feature>
<dbReference type="PANTHER" id="PTHR13037:SF24">
    <property type="entry name" value="POLYCOMB PROTEIN PCL-RELATED"/>
    <property type="match status" value="1"/>
</dbReference>
<accession>A0A918GVI1</accession>
<protein>
    <submittedName>
        <fullName evidence="3">Uncharacterized protein</fullName>
    </submittedName>
</protein>
<evidence type="ECO:0000256" key="2">
    <source>
        <dbReference type="SAM" id="MobiDB-lite"/>
    </source>
</evidence>
<comment type="caution">
    <text evidence="3">The sequence shown here is derived from an EMBL/GenBank/DDBJ whole genome shotgun (WGS) entry which is preliminary data.</text>
</comment>
<keyword evidence="1" id="KW-0945">Host-virus interaction</keyword>
<feature type="region of interest" description="Disordered" evidence="2">
    <location>
        <begin position="1"/>
        <end position="43"/>
    </location>
</feature>
<dbReference type="Gene3D" id="3.90.176.10">
    <property type="entry name" value="Toxin ADP-ribosyltransferase, Chain A, domain 1"/>
    <property type="match status" value="1"/>
</dbReference>
<proteinExistence type="predicted"/>
<reference evidence="3" key="2">
    <citation type="submission" date="2020-09" db="EMBL/GenBank/DDBJ databases">
        <authorList>
            <person name="Sun Q."/>
            <person name="Ohkuma M."/>
        </authorList>
    </citation>
    <scope>NUCLEOTIDE SEQUENCE</scope>
    <source>
        <strain evidence="3">JCM 4234</strain>
    </source>
</reference>
<evidence type="ECO:0000256" key="1">
    <source>
        <dbReference type="ARBA" id="ARBA00022581"/>
    </source>
</evidence>
<dbReference type="EMBL" id="BMSL01000027">
    <property type="protein sequence ID" value="GGS62753.1"/>
    <property type="molecule type" value="Genomic_DNA"/>
</dbReference>
<evidence type="ECO:0000313" key="4">
    <source>
        <dbReference type="Proteomes" id="UP000653493"/>
    </source>
</evidence>
<feature type="compositionally biased region" description="Basic residues" evidence="2">
    <location>
        <begin position="21"/>
        <end position="30"/>
    </location>
</feature>